<gene>
    <name evidence="1" type="ORF">POCTA_138.1.T0350167</name>
</gene>
<keyword evidence="2" id="KW-1185">Reference proteome</keyword>
<dbReference type="AlphaFoldDB" id="A0A8S1U535"/>
<dbReference type="Proteomes" id="UP000683925">
    <property type="component" value="Unassembled WGS sequence"/>
</dbReference>
<accession>A0A8S1U535</accession>
<evidence type="ECO:0000313" key="2">
    <source>
        <dbReference type="Proteomes" id="UP000683925"/>
    </source>
</evidence>
<proteinExistence type="predicted"/>
<dbReference type="OMA" id="LLYWLQM"/>
<protein>
    <submittedName>
        <fullName evidence="1">Uncharacterized protein</fullName>
    </submittedName>
</protein>
<sequence>MQIMISQMQQKYNQIMIQKIDQFLIELQEETSNNITLGNALILFRKGAHSNSHFEQAECYTKTIILLNSLGKVSKNIEKFIERCQQCLDLCQLNPYRLNDCKPALNESLEQIHHIDKLEEKVSFLIKRWNVLLVKGGLITQYVMFKPKIFNSEPEHKYKAALFKNAVAAIDKMTVLYRFTPEAEIASLSLELKEQFMVVYKDYLKQKNKVNDDLLYWLQMFFKSASSLNELIIERSSRIDKQTKLQIYTYLQKLMEICLLEIIQQIKNNLKKIKVSQIS</sequence>
<reference evidence="1" key="1">
    <citation type="submission" date="2021-01" db="EMBL/GenBank/DDBJ databases">
        <authorList>
            <consortium name="Genoscope - CEA"/>
            <person name="William W."/>
        </authorList>
    </citation>
    <scope>NUCLEOTIDE SEQUENCE</scope>
</reference>
<dbReference type="OrthoDB" id="300461at2759"/>
<name>A0A8S1U535_PAROT</name>
<evidence type="ECO:0000313" key="1">
    <source>
        <dbReference type="EMBL" id="CAD8158399.1"/>
    </source>
</evidence>
<organism evidence="1 2">
    <name type="scientific">Paramecium octaurelia</name>
    <dbReference type="NCBI Taxonomy" id="43137"/>
    <lineage>
        <taxon>Eukaryota</taxon>
        <taxon>Sar</taxon>
        <taxon>Alveolata</taxon>
        <taxon>Ciliophora</taxon>
        <taxon>Intramacronucleata</taxon>
        <taxon>Oligohymenophorea</taxon>
        <taxon>Peniculida</taxon>
        <taxon>Parameciidae</taxon>
        <taxon>Paramecium</taxon>
    </lineage>
</organism>
<comment type="caution">
    <text evidence="1">The sequence shown here is derived from an EMBL/GenBank/DDBJ whole genome shotgun (WGS) entry which is preliminary data.</text>
</comment>
<dbReference type="EMBL" id="CAJJDP010000035">
    <property type="protein sequence ID" value="CAD8158399.1"/>
    <property type="molecule type" value="Genomic_DNA"/>
</dbReference>